<evidence type="ECO:0000256" key="3">
    <source>
        <dbReference type="ARBA" id="ARBA00023014"/>
    </source>
</evidence>
<reference evidence="5 6" key="1">
    <citation type="submission" date="2020-10" db="EMBL/GenBank/DDBJ databases">
        <title>The Coptis chinensis genome and diversification of protoberbering-type alkaloids.</title>
        <authorList>
            <person name="Wang B."/>
            <person name="Shu S."/>
            <person name="Song C."/>
            <person name="Liu Y."/>
        </authorList>
    </citation>
    <scope>NUCLEOTIDE SEQUENCE [LARGE SCALE GENOMIC DNA]</scope>
    <source>
        <strain evidence="5">HL-2020</strain>
        <tissue evidence="5">Leaf</tissue>
    </source>
</reference>
<sequence length="376" mass="42594">PPEIPNAYNATNVKVSIGFGPVGGVYLKSDLLPHVEEVMSKLSLADHATIANMSPEYGATMGFFPVDHVTLQYLKLARISDDTVSMIEAYLQANKMFVDYNEPQIERVYSSYLELNLVLQPWVSGPKSPHDRVVLSEMKTDWHACLDSKVGFNETYLAGTTFSTFLNEIQPLGAEDNCQRSEEVGFTSSHLNHPGYRVQDATDTYYAYRTPFGVVEIRDLFFLLCPMRKKILPEACKETQLHALNPQSWLQVERGKLTKSPLFSPSSMSRTPILPFYNPVDYVEVLAQIHEELESYPRHKRSNLYLLQFQVFRGLEEVKLLRRSLLLAWQKASTIHEKIVFGAWLKYEKLGEELISELLASCGKCAQEFGPIGIAS</sequence>
<dbReference type="InterPro" id="IPR015931">
    <property type="entry name" value="Acnase/IPM_dHydase_lsu_aba_1/3"/>
</dbReference>
<dbReference type="EMBL" id="JADFTS010000005">
    <property type="protein sequence ID" value="KAF9607363.1"/>
    <property type="molecule type" value="Genomic_DNA"/>
</dbReference>
<accession>A0A835I1I3</accession>
<keyword evidence="2" id="KW-0408">Iron</keyword>
<keyword evidence="6" id="KW-1185">Reference proteome</keyword>
<evidence type="ECO:0000313" key="5">
    <source>
        <dbReference type="EMBL" id="KAF9607363.1"/>
    </source>
</evidence>
<dbReference type="OrthoDB" id="2279155at2759"/>
<feature type="domain" description="Aconitase/3-isopropylmalate dehydratase large subunit alpha/beta/alpha" evidence="4">
    <location>
        <begin position="37"/>
        <end position="142"/>
    </location>
</feature>
<dbReference type="PANTHER" id="PTHR11670">
    <property type="entry name" value="ACONITASE/IRON-RESPONSIVE ELEMENT FAMILY MEMBER"/>
    <property type="match status" value="1"/>
</dbReference>
<dbReference type="GO" id="GO:0051536">
    <property type="term" value="F:iron-sulfur cluster binding"/>
    <property type="evidence" value="ECO:0007669"/>
    <property type="project" value="UniProtKB-KW"/>
</dbReference>
<dbReference type="InterPro" id="IPR036008">
    <property type="entry name" value="Aconitase_4Fe-4S_dom"/>
</dbReference>
<keyword evidence="1" id="KW-0479">Metal-binding</keyword>
<dbReference type="Pfam" id="PF00330">
    <property type="entry name" value="Aconitase"/>
    <property type="match status" value="1"/>
</dbReference>
<keyword evidence="3" id="KW-0411">Iron-sulfur</keyword>
<dbReference type="AlphaFoldDB" id="A0A835I1I3"/>
<evidence type="ECO:0000259" key="4">
    <source>
        <dbReference type="Pfam" id="PF00330"/>
    </source>
</evidence>
<name>A0A835I1I3_9MAGN</name>
<evidence type="ECO:0000256" key="2">
    <source>
        <dbReference type="ARBA" id="ARBA00023004"/>
    </source>
</evidence>
<dbReference type="InterPro" id="IPR006249">
    <property type="entry name" value="Aconitase/IRP2"/>
</dbReference>
<dbReference type="InterPro" id="IPR001030">
    <property type="entry name" value="Acoase/IPM_deHydtase_lsu_aba"/>
</dbReference>
<protein>
    <recommendedName>
        <fullName evidence="4">Aconitase/3-isopropylmalate dehydratase large subunit alpha/beta/alpha domain-containing protein</fullName>
    </recommendedName>
</protein>
<organism evidence="5 6">
    <name type="scientific">Coptis chinensis</name>
    <dbReference type="NCBI Taxonomy" id="261450"/>
    <lineage>
        <taxon>Eukaryota</taxon>
        <taxon>Viridiplantae</taxon>
        <taxon>Streptophyta</taxon>
        <taxon>Embryophyta</taxon>
        <taxon>Tracheophyta</taxon>
        <taxon>Spermatophyta</taxon>
        <taxon>Magnoliopsida</taxon>
        <taxon>Ranunculales</taxon>
        <taxon>Ranunculaceae</taxon>
        <taxon>Coptidoideae</taxon>
        <taxon>Coptis</taxon>
    </lineage>
</organism>
<dbReference type="SUPFAM" id="SSF53732">
    <property type="entry name" value="Aconitase iron-sulfur domain"/>
    <property type="match status" value="1"/>
</dbReference>
<gene>
    <name evidence="5" type="ORF">IFM89_033951</name>
</gene>
<evidence type="ECO:0000256" key="1">
    <source>
        <dbReference type="ARBA" id="ARBA00022723"/>
    </source>
</evidence>
<proteinExistence type="predicted"/>
<evidence type="ECO:0000313" key="6">
    <source>
        <dbReference type="Proteomes" id="UP000631114"/>
    </source>
</evidence>
<comment type="caution">
    <text evidence="5">The sequence shown here is derived from an EMBL/GenBank/DDBJ whole genome shotgun (WGS) entry which is preliminary data.</text>
</comment>
<dbReference type="Gene3D" id="3.30.499.10">
    <property type="entry name" value="Aconitase, domain 3"/>
    <property type="match status" value="2"/>
</dbReference>
<dbReference type="Proteomes" id="UP000631114">
    <property type="component" value="Unassembled WGS sequence"/>
</dbReference>
<dbReference type="GO" id="GO:0046872">
    <property type="term" value="F:metal ion binding"/>
    <property type="evidence" value="ECO:0007669"/>
    <property type="project" value="UniProtKB-KW"/>
</dbReference>
<feature type="non-terminal residue" evidence="5">
    <location>
        <position position="376"/>
    </location>
</feature>
<dbReference type="PRINTS" id="PR00415">
    <property type="entry name" value="ACONITASE"/>
</dbReference>